<evidence type="ECO:0000256" key="7">
    <source>
        <dbReference type="ARBA" id="ARBA00022598"/>
    </source>
</evidence>
<dbReference type="Gene3D" id="3.30.56.10">
    <property type="match status" value="2"/>
</dbReference>
<dbReference type="OrthoDB" id="1698572at2759"/>
<evidence type="ECO:0000313" key="17">
    <source>
        <dbReference type="EMBL" id="KAF7233336.1"/>
    </source>
</evidence>
<dbReference type="Pfam" id="PF03483">
    <property type="entry name" value="B3_4"/>
    <property type="match status" value="1"/>
</dbReference>
<dbReference type="NCBIfam" id="TIGR00471">
    <property type="entry name" value="pheT_arch"/>
    <property type="match status" value="1"/>
</dbReference>
<accession>A0A8S9YAX8</accession>
<keyword evidence="9" id="KW-0547">Nucleotide-binding</keyword>
<evidence type="ECO:0000256" key="10">
    <source>
        <dbReference type="ARBA" id="ARBA00022840"/>
    </source>
</evidence>
<evidence type="ECO:0000256" key="9">
    <source>
        <dbReference type="ARBA" id="ARBA00022741"/>
    </source>
</evidence>
<dbReference type="PANTHER" id="PTHR10947">
    <property type="entry name" value="PHENYLALANYL-TRNA SYNTHETASE BETA CHAIN AND LEUCINE-RICH REPEAT-CONTAINING PROTEIN 47"/>
    <property type="match status" value="1"/>
</dbReference>
<keyword evidence="13" id="KW-0030">Aminoacyl-tRNA synthetase</keyword>
<dbReference type="Pfam" id="PF03484">
    <property type="entry name" value="B5"/>
    <property type="match status" value="1"/>
</dbReference>
<keyword evidence="8" id="KW-0479">Metal-binding</keyword>
<dbReference type="EMBL" id="JTDE01021141">
    <property type="protein sequence ID" value="KAF7233336.1"/>
    <property type="molecule type" value="Genomic_DNA"/>
</dbReference>
<gene>
    <name evidence="17" type="ORF">EG68_11253</name>
</gene>
<evidence type="ECO:0000256" key="11">
    <source>
        <dbReference type="ARBA" id="ARBA00022842"/>
    </source>
</evidence>
<feature type="region of interest" description="Disordered" evidence="15">
    <location>
        <begin position="347"/>
        <end position="368"/>
    </location>
</feature>
<comment type="subcellular location">
    <subcellularLocation>
        <location evidence="2">Cytoplasm</location>
    </subcellularLocation>
</comment>
<keyword evidence="11" id="KW-0460">Magnesium</keyword>
<name>A0A8S9YAX8_9TREM</name>
<dbReference type="GO" id="GO:0003723">
    <property type="term" value="F:RNA binding"/>
    <property type="evidence" value="ECO:0007669"/>
    <property type="project" value="InterPro"/>
</dbReference>
<dbReference type="GO" id="GO:0009328">
    <property type="term" value="C:phenylalanine-tRNA ligase complex"/>
    <property type="evidence" value="ECO:0007669"/>
    <property type="project" value="TreeGrafter"/>
</dbReference>
<evidence type="ECO:0000256" key="6">
    <source>
        <dbReference type="ARBA" id="ARBA00022490"/>
    </source>
</evidence>
<feature type="domain" description="B5" evidence="16">
    <location>
        <begin position="302"/>
        <end position="401"/>
    </location>
</feature>
<protein>
    <recommendedName>
        <fullName evidence="5">Phenylalanine--tRNA ligase beta subunit</fullName>
        <ecNumber evidence="4">6.1.1.20</ecNumber>
    </recommendedName>
    <alternativeName>
        <fullName evidence="14">Phenylalanyl-tRNA synthetase beta subunit</fullName>
    </alternativeName>
</protein>
<evidence type="ECO:0000256" key="14">
    <source>
        <dbReference type="ARBA" id="ARBA00033189"/>
    </source>
</evidence>
<keyword evidence="6" id="KW-0963">Cytoplasm</keyword>
<dbReference type="SMART" id="SM00873">
    <property type="entry name" value="B3_4"/>
    <property type="match status" value="1"/>
</dbReference>
<dbReference type="GO" id="GO:0005524">
    <property type="term" value="F:ATP binding"/>
    <property type="evidence" value="ECO:0007669"/>
    <property type="project" value="UniProtKB-KW"/>
</dbReference>
<dbReference type="AlphaFoldDB" id="A0A8S9YAX8"/>
<dbReference type="SUPFAM" id="SSF46955">
    <property type="entry name" value="Putative DNA-binding domain"/>
    <property type="match status" value="2"/>
</dbReference>
<evidence type="ECO:0000256" key="3">
    <source>
        <dbReference type="ARBA" id="ARBA00007438"/>
    </source>
</evidence>
<evidence type="ECO:0000313" key="18">
    <source>
        <dbReference type="Proteomes" id="UP000822476"/>
    </source>
</evidence>
<dbReference type="GO" id="GO:0000287">
    <property type="term" value="F:magnesium ion binding"/>
    <property type="evidence" value="ECO:0007669"/>
    <property type="project" value="InterPro"/>
</dbReference>
<keyword evidence="10" id="KW-0067">ATP-binding</keyword>
<evidence type="ECO:0000256" key="1">
    <source>
        <dbReference type="ARBA" id="ARBA00001946"/>
    </source>
</evidence>
<dbReference type="PANTHER" id="PTHR10947:SF0">
    <property type="entry name" value="PHENYLALANINE--TRNA LIGASE BETA SUBUNIT"/>
    <property type="match status" value="1"/>
</dbReference>
<dbReference type="InterPro" id="IPR020825">
    <property type="entry name" value="Phe-tRNA_synthase-like_B3/B4"/>
</dbReference>
<evidence type="ECO:0000256" key="12">
    <source>
        <dbReference type="ARBA" id="ARBA00022917"/>
    </source>
</evidence>
<organism evidence="17 18">
    <name type="scientific">Paragonimus skrjabini miyazakii</name>
    <dbReference type="NCBI Taxonomy" id="59628"/>
    <lineage>
        <taxon>Eukaryota</taxon>
        <taxon>Metazoa</taxon>
        <taxon>Spiralia</taxon>
        <taxon>Lophotrochozoa</taxon>
        <taxon>Platyhelminthes</taxon>
        <taxon>Trematoda</taxon>
        <taxon>Digenea</taxon>
        <taxon>Plagiorchiida</taxon>
        <taxon>Troglotremata</taxon>
        <taxon>Troglotrematidae</taxon>
        <taxon>Paragonimus</taxon>
    </lineage>
</organism>
<dbReference type="FunFam" id="3.50.40.10:FF:000002">
    <property type="entry name" value="phenylalanine--tRNA ligase beta subunit"/>
    <property type="match status" value="1"/>
</dbReference>
<reference evidence="17" key="1">
    <citation type="submission" date="2019-07" db="EMBL/GenBank/DDBJ databases">
        <title>Annotation for the trematode Paragonimus miyazaki's.</title>
        <authorList>
            <person name="Choi Y.-J."/>
        </authorList>
    </citation>
    <scope>NUCLEOTIDE SEQUENCE</scope>
    <source>
        <strain evidence="17">Japan</strain>
    </source>
</reference>
<evidence type="ECO:0000256" key="4">
    <source>
        <dbReference type="ARBA" id="ARBA00012814"/>
    </source>
</evidence>
<dbReference type="Pfam" id="PF18262">
    <property type="entry name" value="PhetRS_B1"/>
    <property type="match status" value="1"/>
</dbReference>
<dbReference type="EC" id="6.1.1.20" evidence="4"/>
<keyword evidence="18" id="KW-1185">Reference proteome</keyword>
<evidence type="ECO:0000256" key="2">
    <source>
        <dbReference type="ARBA" id="ARBA00004496"/>
    </source>
</evidence>
<dbReference type="Proteomes" id="UP000822476">
    <property type="component" value="Unassembled WGS sequence"/>
</dbReference>
<sequence length="444" mass="49512">MPVVAVPEAVLFDRLGRRYTDEEFDELCFQFGLELDEVTSERELVAREKGEDRAGNCSTAKLYKVEVPANRHDILCSEGLTRALKIFNGDRISIPTYFKVDVKAPIQLTVKSSTQCVRPFVVAAILRNVTLTAARMESLIDLQEKLHQNLCRKRSLVAIGAHDLDTLKPPFVYDAKPPREIKFIPLNKTQAYTAEDLMQLYSTDPHLKPYLPIIQDKPCYPVISDSNGIVLSMPPIINGEHSRVSVHTRNLFIEATGVDLHKTSVVLDTLVTMFSEYCDIPYSAEPVEVIQHDGSRHIFPRLEYRDEVVSVDYVNRLLGTQFTASEVVALLNRMGLITTSAIENGRSKSDMELGKKPSSPTIPSSSGLLSVRVPPTRHDILHACDIVEDVAIAHGYDNIPEQLPQTYCIARSQSINRLSDMLRAEIAQAGFTEALSFSLVSSVS</sequence>
<evidence type="ECO:0000256" key="5">
    <source>
        <dbReference type="ARBA" id="ARBA00017032"/>
    </source>
</evidence>
<dbReference type="InterPro" id="IPR009061">
    <property type="entry name" value="DNA-bd_dom_put_sf"/>
</dbReference>
<dbReference type="PROSITE" id="PS51483">
    <property type="entry name" value="B5"/>
    <property type="match status" value="1"/>
</dbReference>
<keyword evidence="12" id="KW-0648">Protein biosynthesis</keyword>
<comment type="caution">
    <text evidence="17">The sequence shown here is derived from an EMBL/GenBank/DDBJ whole genome shotgun (WGS) entry which is preliminary data.</text>
</comment>
<proteinExistence type="inferred from homology"/>
<dbReference type="InterPro" id="IPR045060">
    <property type="entry name" value="Phe-tRNA-ligase_IIc_bsu"/>
</dbReference>
<evidence type="ECO:0000256" key="15">
    <source>
        <dbReference type="SAM" id="MobiDB-lite"/>
    </source>
</evidence>
<dbReference type="InterPro" id="IPR005147">
    <property type="entry name" value="tRNA_synthase_B5-dom"/>
</dbReference>
<dbReference type="SMART" id="SM00874">
    <property type="entry name" value="B5"/>
    <property type="match status" value="1"/>
</dbReference>
<dbReference type="InterPro" id="IPR004531">
    <property type="entry name" value="Phe-tRNA-synth_IIc_bsu_arc_euk"/>
</dbReference>
<comment type="cofactor">
    <cofactor evidence="1">
        <name>Mg(2+)</name>
        <dbReference type="ChEBI" id="CHEBI:18420"/>
    </cofactor>
</comment>
<dbReference type="GO" id="GO:0004826">
    <property type="term" value="F:phenylalanine-tRNA ligase activity"/>
    <property type="evidence" value="ECO:0007669"/>
    <property type="project" value="UniProtKB-EC"/>
</dbReference>
<dbReference type="Gene3D" id="3.50.40.10">
    <property type="entry name" value="Phenylalanyl-trna Synthetase, Chain B, domain 3"/>
    <property type="match status" value="1"/>
</dbReference>
<keyword evidence="7" id="KW-0436">Ligase</keyword>
<feature type="compositionally biased region" description="Low complexity" evidence="15">
    <location>
        <begin position="356"/>
        <end position="368"/>
    </location>
</feature>
<evidence type="ECO:0000259" key="16">
    <source>
        <dbReference type="PROSITE" id="PS51483"/>
    </source>
</evidence>
<comment type="similarity">
    <text evidence="3">Belongs to the phenylalanyl-tRNA synthetase beta subunit family. Type 2 subfamily.</text>
</comment>
<dbReference type="GO" id="GO:0006432">
    <property type="term" value="P:phenylalanyl-tRNA aminoacylation"/>
    <property type="evidence" value="ECO:0007669"/>
    <property type="project" value="InterPro"/>
</dbReference>
<dbReference type="InterPro" id="IPR005146">
    <property type="entry name" value="B3/B4_tRNA-bd"/>
</dbReference>
<evidence type="ECO:0000256" key="13">
    <source>
        <dbReference type="ARBA" id="ARBA00023146"/>
    </source>
</evidence>
<dbReference type="InterPro" id="IPR040659">
    <property type="entry name" value="PhetRS_B1"/>
</dbReference>
<dbReference type="SUPFAM" id="SSF56037">
    <property type="entry name" value="PheT/TilS domain"/>
    <property type="match status" value="1"/>
</dbReference>
<evidence type="ECO:0000256" key="8">
    <source>
        <dbReference type="ARBA" id="ARBA00022723"/>
    </source>
</evidence>